<dbReference type="AlphaFoldDB" id="A0AAD8JXM5"/>
<accession>A0AAD8JXM5</accession>
<proteinExistence type="predicted"/>
<name>A0AAD8JXM5_TARER</name>
<evidence type="ECO:0000313" key="1">
    <source>
        <dbReference type="EMBL" id="KAK1411614.1"/>
    </source>
</evidence>
<organism evidence="1 2">
    <name type="scientific">Tagetes erecta</name>
    <name type="common">African marigold</name>
    <dbReference type="NCBI Taxonomy" id="13708"/>
    <lineage>
        <taxon>Eukaryota</taxon>
        <taxon>Viridiplantae</taxon>
        <taxon>Streptophyta</taxon>
        <taxon>Embryophyta</taxon>
        <taxon>Tracheophyta</taxon>
        <taxon>Spermatophyta</taxon>
        <taxon>Magnoliopsida</taxon>
        <taxon>eudicotyledons</taxon>
        <taxon>Gunneridae</taxon>
        <taxon>Pentapetalae</taxon>
        <taxon>asterids</taxon>
        <taxon>campanulids</taxon>
        <taxon>Asterales</taxon>
        <taxon>Asteraceae</taxon>
        <taxon>Asteroideae</taxon>
        <taxon>Heliantheae alliance</taxon>
        <taxon>Tageteae</taxon>
        <taxon>Tagetes</taxon>
    </lineage>
</organism>
<protein>
    <submittedName>
        <fullName evidence="1">Uncharacterized protein</fullName>
    </submittedName>
</protein>
<reference evidence="1" key="1">
    <citation type="journal article" date="2023" name="bioRxiv">
        <title>Improved chromosome-level genome assembly for marigold (Tagetes erecta).</title>
        <authorList>
            <person name="Jiang F."/>
            <person name="Yuan L."/>
            <person name="Wang S."/>
            <person name="Wang H."/>
            <person name="Xu D."/>
            <person name="Wang A."/>
            <person name="Fan W."/>
        </authorList>
    </citation>
    <scope>NUCLEOTIDE SEQUENCE</scope>
    <source>
        <strain evidence="1">WSJ</strain>
        <tissue evidence="1">Leaf</tissue>
    </source>
</reference>
<evidence type="ECO:0000313" key="2">
    <source>
        <dbReference type="Proteomes" id="UP001229421"/>
    </source>
</evidence>
<gene>
    <name evidence="1" type="ORF">QVD17_38170</name>
</gene>
<comment type="caution">
    <text evidence="1">The sequence shown here is derived from an EMBL/GenBank/DDBJ whole genome shotgun (WGS) entry which is preliminary data.</text>
</comment>
<sequence length="149" mass="16505">MATVLPGNERVIIQPGEEVIDICRVTSCVTIQPGNEVSGKRKTSLFCRMENLKFEPKHNLVACLDETIPETEGLIKSFWRTAEVVTDEAGVIVVRGNITRDLQLTVSEESIRTSLRIDDDEIGANDELTTTECQACFVNMGHPPVFPKS</sequence>
<dbReference type="EMBL" id="JAUHHV010000010">
    <property type="protein sequence ID" value="KAK1411614.1"/>
    <property type="molecule type" value="Genomic_DNA"/>
</dbReference>
<dbReference type="Proteomes" id="UP001229421">
    <property type="component" value="Unassembled WGS sequence"/>
</dbReference>
<keyword evidence="2" id="KW-1185">Reference proteome</keyword>